<dbReference type="VEuPathDB" id="FungiDB:SDRG_10128"/>
<dbReference type="RefSeq" id="XP_008614324.1">
    <property type="nucleotide sequence ID" value="XM_008616102.1"/>
</dbReference>
<evidence type="ECO:0000256" key="2">
    <source>
        <dbReference type="ARBA" id="ARBA00022737"/>
    </source>
</evidence>
<evidence type="ECO:0000313" key="6">
    <source>
        <dbReference type="EMBL" id="EQC32383.1"/>
    </source>
</evidence>
<name>T0RJ39_SAPDV</name>
<keyword evidence="1" id="KW-0479">Metal-binding</keyword>
<dbReference type="STRING" id="1156394.T0RJ39"/>
<dbReference type="InterPro" id="IPR011992">
    <property type="entry name" value="EF-hand-dom_pair"/>
</dbReference>
<evidence type="ECO:0000256" key="1">
    <source>
        <dbReference type="ARBA" id="ARBA00022723"/>
    </source>
</evidence>
<reference evidence="6 7" key="1">
    <citation type="submission" date="2012-04" db="EMBL/GenBank/DDBJ databases">
        <title>The Genome Sequence of Saprolegnia declina VS20.</title>
        <authorList>
            <consortium name="The Broad Institute Genome Sequencing Platform"/>
            <person name="Russ C."/>
            <person name="Nusbaum C."/>
            <person name="Tyler B."/>
            <person name="van West P."/>
            <person name="Dieguez-Uribeondo J."/>
            <person name="de Bruijn I."/>
            <person name="Tripathy S."/>
            <person name="Jiang R."/>
            <person name="Young S.K."/>
            <person name="Zeng Q."/>
            <person name="Gargeya S."/>
            <person name="Fitzgerald M."/>
            <person name="Haas B."/>
            <person name="Abouelleil A."/>
            <person name="Alvarado L."/>
            <person name="Arachchi H.M."/>
            <person name="Berlin A."/>
            <person name="Chapman S.B."/>
            <person name="Goldberg J."/>
            <person name="Griggs A."/>
            <person name="Gujja S."/>
            <person name="Hansen M."/>
            <person name="Howarth C."/>
            <person name="Imamovic A."/>
            <person name="Larimer J."/>
            <person name="McCowen C."/>
            <person name="Montmayeur A."/>
            <person name="Murphy C."/>
            <person name="Neiman D."/>
            <person name="Pearson M."/>
            <person name="Priest M."/>
            <person name="Roberts A."/>
            <person name="Saif S."/>
            <person name="Shea T."/>
            <person name="Sisk P."/>
            <person name="Sykes S."/>
            <person name="Wortman J."/>
            <person name="Nusbaum C."/>
            <person name="Birren B."/>
        </authorList>
    </citation>
    <scope>NUCLEOTIDE SEQUENCE [LARGE SCALE GENOMIC DNA]</scope>
    <source>
        <strain evidence="6 7">VS20</strain>
    </source>
</reference>
<dbReference type="SMART" id="SM00054">
    <property type="entry name" value="EFh"/>
    <property type="match status" value="3"/>
</dbReference>
<accession>T0RJ39</accession>
<evidence type="ECO:0000256" key="4">
    <source>
        <dbReference type="SAM" id="MobiDB-lite"/>
    </source>
</evidence>
<feature type="domain" description="EF-hand" evidence="5">
    <location>
        <begin position="499"/>
        <end position="526"/>
    </location>
</feature>
<proteinExistence type="predicted"/>
<evidence type="ECO:0000259" key="5">
    <source>
        <dbReference type="PROSITE" id="PS50222"/>
    </source>
</evidence>
<evidence type="ECO:0000313" key="7">
    <source>
        <dbReference type="Proteomes" id="UP000030762"/>
    </source>
</evidence>
<dbReference type="Gene3D" id="1.10.238.10">
    <property type="entry name" value="EF-hand"/>
    <property type="match status" value="2"/>
</dbReference>
<dbReference type="PANTHER" id="PTHR34524">
    <property type="entry name" value="CALCYPHOSIN"/>
    <property type="match status" value="1"/>
</dbReference>
<dbReference type="InterPro" id="IPR018247">
    <property type="entry name" value="EF_Hand_1_Ca_BS"/>
</dbReference>
<dbReference type="PROSITE" id="PS00018">
    <property type="entry name" value="EF_HAND_1"/>
    <property type="match status" value="2"/>
</dbReference>
<feature type="region of interest" description="Disordered" evidence="4">
    <location>
        <begin position="524"/>
        <end position="543"/>
    </location>
</feature>
<feature type="compositionally biased region" description="Pro residues" evidence="4">
    <location>
        <begin position="526"/>
        <end position="535"/>
    </location>
</feature>
<dbReference type="Proteomes" id="UP000030762">
    <property type="component" value="Unassembled WGS sequence"/>
</dbReference>
<sequence>MTTDVVWRGRQSLPTLTPTHELVATRDHDVVVREVATPSYRLEFSVTSCDVVRSLSTAEMAGAVQRYRTHPHEATSSAADRAMQRWITQHKTPPRDDLIRWLLARMVLLQSAPPTLVLLCEVGLSKAPVTRKKSLPLTPRTIASPFVDEDEPLPPFSPTSGAAPEDSSDDDEAPPAFAEHVAPFEPAAVRSQRSTVASSRWADDAWRLALELRKSKADVEKAKELRRRQEVVATARKQSLLVSASRLRTSAKTDKRDKRLVKAATHKAIEHHEMTAYVENQTRREYVQYMREHERTTRLLQIGQRRHGQKGPDLGPGPLPTDVYAVARDDDDEAEPFVYDIHGRRHAVTSADEVRAKSAFDAAMRKVQRIAAKAGRHLVAFFRQHDRDRSGTLNWTEFASALQSLHVQLSADQVHALFSFFDTNGSNGIDYGELLWSFFNRRAFVKKWHMATESLSPAELHARFYAADRVHRGALSARDFFLAMQQLGFRFSDLDETLLLHKFDANGDGFIDFDEFQRAFHANHSPPAPVAPKPQGPTTSSLESELQALEELQAKLQQLLQQV</sequence>
<dbReference type="eggNOG" id="KOG0027">
    <property type="taxonomic scope" value="Eukaryota"/>
</dbReference>
<dbReference type="Pfam" id="PF13499">
    <property type="entry name" value="EF-hand_7"/>
    <property type="match status" value="2"/>
</dbReference>
<dbReference type="AlphaFoldDB" id="T0RJ39"/>
<evidence type="ECO:0000256" key="3">
    <source>
        <dbReference type="ARBA" id="ARBA00022837"/>
    </source>
</evidence>
<keyword evidence="3" id="KW-0106">Calcium</keyword>
<dbReference type="InterPro" id="IPR051581">
    <property type="entry name" value="Ca-bind"/>
</dbReference>
<organism evidence="6 7">
    <name type="scientific">Saprolegnia diclina (strain VS20)</name>
    <dbReference type="NCBI Taxonomy" id="1156394"/>
    <lineage>
        <taxon>Eukaryota</taxon>
        <taxon>Sar</taxon>
        <taxon>Stramenopiles</taxon>
        <taxon>Oomycota</taxon>
        <taxon>Saprolegniomycetes</taxon>
        <taxon>Saprolegniales</taxon>
        <taxon>Saprolegniaceae</taxon>
        <taxon>Saprolegnia</taxon>
    </lineage>
</organism>
<dbReference type="GeneID" id="19950855"/>
<dbReference type="EMBL" id="JH767164">
    <property type="protein sequence ID" value="EQC32383.1"/>
    <property type="molecule type" value="Genomic_DNA"/>
</dbReference>
<gene>
    <name evidence="6" type="ORF">SDRG_10128</name>
</gene>
<dbReference type="OMA" id="WHERTSV"/>
<dbReference type="InParanoid" id="T0RJ39"/>
<protein>
    <recommendedName>
        <fullName evidence="5">EF-hand domain-containing protein</fullName>
    </recommendedName>
</protein>
<feature type="region of interest" description="Disordered" evidence="4">
    <location>
        <begin position="140"/>
        <end position="175"/>
    </location>
</feature>
<dbReference type="PROSITE" id="PS50222">
    <property type="entry name" value="EF_HAND_2"/>
    <property type="match status" value="2"/>
</dbReference>
<dbReference type="SUPFAM" id="SSF47473">
    <property type="entry name" value="EF-hand"/>
    <property type="match status" value="1"/>
</dbReference>
<dbReference type="OrthoDB" id="26525at2759"/>
<dbReference type="GO" id="GO:0005509">
    <property type="term" value="F:calcium ion binding"/>
    <property type="evidence" value="ECO:0007669"/>
    <property type="project" value="InterPro"/>
</dbReference>
<dbReference type="InterPro" id="IPR002048">
    <property type="entry name" value="EF_hand_dom"/>
</dbReference>
<feature type="domain" description="EF-hand" evidence="5">
    <location>
        <begin position="373"/>
        <end position="408"/>
    </location>
</feature>
<keyword evidence="7" id="KW-1185">Reference proteome</keyword>
<dbReference type="PANTHER" id="PTHR34524:SF6">
    <property type="entry name" value="CALCYPHOSINE LIKE"/>
    <property type="match status" value="1"/>
</dbReference>
<keyword evidence="2" id="KW-0677">Repeat</keyword>